<dbReference type="FunFam" id="3.40.50.2000:FF:000060">
    <property type="entry name" value="Glycosyltransferase"/>
    <property type="match status" value="1"/>
</dbReference>
<dbReference type="PANTHER" id="PTHR11926:SF1560">
    <property type="entry name" value="UDP-GLYCOSYLTRANSFERASE 74E1-RELATED"/>
    <property type="match status" value="1"/>
</dbReference>
<evidence type="ECO:0000313" key="7">
    <source>
        <dbReference type="Proteomes" id="UP000806378"/>
    </source>
</evidence>
<proteinExistence type="inferred from homology"/>
<dbReference type="Gene3D" id="3.40.50.2000">
    <property type="entry name" value="Glycogen Phosphorylase B"/>
    <property type="match status" value="2"/>
</dbReference>
<dbReference type="OrthoDB" id="5835829at2759"/>
<dbReference type="Proteomes" id="UP000806378">
    <property type="component" value="Unassembled WGS sequence"/>
</dbReference>
<dbReference type="GO" id="GO:0080043">
    <property type="term" value="F:quercetin 3-O-glucosyltransferase activity"/>
    <property type="evidence" value="ECO:0007669"/>
    <property type="project" value="TreeGrafter"/>
</dbReference>
<dbReference type="PANTHER" id="PTHR11926">
    <property type="entry name" value="GLUCOSYL/GLUCURONOSYL TRANSFERASES"/>
    <property type="match status" value="1"/>
</dbReference>
<accession>A0A8T0CPK4</accession>
<evidence type="ECO:0000256" key="4">
    <source>
        <dbReference type="RuleBase" id="RU003718"/>
    </source>
</evidence>
<name>A0A8T0CPK4_CORYI</name>
<evidence type="ECO:0000313" key="6">
    <source>
        <dbReference type="EMBL" id="KAF7849567.1"/>
    </source>
</evidence>
<evidence type="ECO:0000256" key="1">
    <source>
        <dbReference type="ARBA" id="ARBA00009995"/>
    </source>
</evidence>
<dbReference type="GO" id="GO:0080044">
    <property type="term" value="F:quercetin 7-O-glucosyltransferase activity"/>
    <property type="evidence" value="ECO:0007669"/>
    <property type="project" value="TreeGrafter"/>
</dbReference>
<keyword evidence="2 4" id="KW-0328">Glycosyltransferase</keyword>
<dbReference type="AlphaFoldDB" id="A0A8T0CPK4"/>
<dbReference type="InterPro" id="IPR002213">
    <property type="entry name" value="UDP_glucos_trans"/>
</dbReference>
<comment type="caution">
    <text evidence="6">The sequence shown here is derived from an EMBL/GenBank/DDBJ whole genome shotgun (WGS) entry which is preliminary data.</text>
</comment>
<dbReference type="Pfam" id="PF00201">
    <property type="entry name" value="UDPGT"/>
    <property type="match status" value="1"/>
</dbReference>
<gene>
    <name evidence="6" type="ORF">BT93_L0625</name>
</gene>
<keyword evidence="3 4" id="KW-0808">Transferase</keyword>
<dbReference type="PROSITE" id="PS00375">
    <property type="entry name" value="UDPGT"/>
    <property type="match status" value="1"/>
</dbReference>
<dbReference type="CDD" id="cd03784">
    <property type="entry name" value="GT1_Gtf-like"/>
    <property type="match status" value="1"/>
</dbReference>
<organism evidence="6 7">
    <name type="scientific">Corymbia citriodora subsp. variegata</name>
    <dbReference type="NCBI Taxonomy" id="360336"/>
    <lineage>
        <taxon>Eukaryota</taxon>
        <taxon>Viridiplantae</taxon>
        <taxon>Streptophyta</taxon>
        <taxon>Embryophyta</taxon>
        <taxon>Tracheophyta</taxon>
        <taxon>Spermatophyta</taxon>
        <taxon>Magnoliopsida</taxon>
        <taxon>eudicotyledons</taxon>
        <taxon>Gunneridae</taxon>
        <taxon>Pentapetalae</taxon>
        <taxon>rosids</taxon>
        <taxon>malvids</taxon>
        <taxon>Myrtales</taxon>
        <taxon>Myrtaceae</taxon>
        <taxon>Myrtoideae</taxon>
        <taxon>Eucalypteae</taxon>
        <taxon>Corymbia</taxon>
    </lineage>
</organism>
<evidence type="ECO:0000256" key="5">
    <source>
        <dbReference type="RuleBase" id="RU362057"/>
    </source>
</evidence>
<dbReference type="EMBL" id="MU089746">
    <property type="protein sequence ID" value="KAF7849567.1"/>
    <property type="molecule type" value="Genomic_DNA"/>
</dbReference>
<dbReference type="EC" id="2.4.1.-" evidence="5"/>
<evidence type="ECO:0000256" key="3">
    <source>
        <dbReference type="ARBA" id="ARBA00022679"/>
    </source>
</evidence>
<reference evidence="6" key="1">
    <citation type="submission" date="2020-05" db="EMBL/GenBank/DDBJ databases">
        <title>WGS assembly of Corymbia citriodora subspecies variegata.</title>
        <authorList>
            <person name="Barry K."/>
            <person name="Hundley H."/>
            <person name="Shu S."/>
            <person name="Jenkins J."/>
            <person name="Grimwood J."/>
            <person name="Baten A."/>
        </authorList>
    </citation>
    <scope>NUCLEOTIDE SEQUENCE</scope>
    <source>
        <strain evidence="6">CV2-018</strain>
    </source>
</reference>
<sequence length="483" mass="52203">MASPGRHVTVLVFPFGSHPWPLANLTLKLATAAPDVRFSFLNTAKSNGVIFSLPSRAELPPNVRVYDVGDSSPDDHHGQMKHPGELVSSFLKAAPDSFGAAVDAAEQDAGTKVSCLLTDAILIFGCEMAEKMQVPWVTLWVPTPSALAAHVYIDVINELRRESSGGDASTDDDNDKSLEVIPGLSMMRISDLPNEMVNDRDTSRIACMLREMGRLLPRGAAAVVLNSYAEANPTPLIADLKSKFKILLQVGCLTVSFPPPPPQSSISDTTGCLTWLDARDPRSVAYICFGTIATPSPSEVSALGEALESTETPFLWSLKEHVLAYLPEGLQERTRAYGKFVPWAPQGQVLSHPACGVHVTHCGYNSVFESVAGGVPMVCKPCWTDNMMNGRMIEEVWGIGVKVEGGIITKDRMEKALEVVLRGEEGKEMRKKVGELRERLVEAAGPHGSAEADVKALVELISTSRSARCNSSNLQQSWIALIA</sequence>
<comment type="similarity">
    <text evidence="1 4">Belongs to the UDP-glycosyltransferase family.</text>
</comment>
<protein>
    <recommendedName>
        <fullName evidence="5">Glycosyltransferase</fullName>
        <ecNumber evidence="5">2.4.1.-</ecNumber>
    </recommendedName>
</protein>
<dbReference type="InterPro" id="IPR035595">
    <property type="entry name" value="UDP_glycos_trans_CS"/>
</dbReference>
<dbReference type="Gramene" id="rna-gnl|WGS:JABURB|Cocit.L0625.1">
    <property type="protein sequence ID" value="cds-KAF7849567.1"/>
    <property type="gene ID" value="gene-BT93_L0625"/>
</dbReference>
<keyword evidence="7" id="KW-1185">Reference proteome</keyword>
<evidence type="ECO:0000256" key="2">
    <source>
        <dbReference type="ARBA" id="ARBA00022676"/>
    </source>
</evidence>
<dbReference type="SUPFAM" id="SSF53756">
    <property type="entry name" value="UDP-Glycosyltransferase/glycogen phosphorylase"/>
    <property type="match status" value="1"/>
</dbReference>